<dbReference type="InterPro" id="IPR004843">
    <property type="entry name" value="Calcineurin-like_PHP"/>
</dbReference>
<dbReference type="Gene3D" id="3.60.21.10">
    <property type="match status" value="1"/>
</dbReference>
<evidence type="ECO:0000313" key="3">
    <source>
        <dbReference type="Proteomes" id="UP000010866"/>
    </source>
</evidence>
<evidence type="ECO:0000259" key="1">
    <source>
        <dbReference type="Pfam" id="PF00149"/>
    </source>
</evidence>
<dbReference type="Pfam" id="PF00149">
    <property type="entry name" value="Metallophos"/>
    <property type="match status" value="1"/>
</dbReference>
<dbReference type="SUPFAM" id="SSF56300">
    <property type="entry name" value="Metallo-dependent phosphatases"/>
    <property type="match status" value="1"/>
</dbReference>
<dbReference type="InterPro" id="IPR029052">
    <property type="entry name" value="Metallo-depent_PP-like"/>
</dbReference>
<dbReference type="GeneID" id="14407346"/>
<keyword evidence="3" id="KW-1185">Reference proteome</keyword>
<organism evidence="2 3">
    <name type="scientific">Methanomethylovorans hollandica (strain DSM 15978 / NBRC 107637 / DMS1)</name>
    <dbReference type="NCBI Taxonomy" id="867904"/>
    <lineage>
        <taxon>Archaea</taxon>
        <taxon>Methanobacteriati</taxon>
        <taxon>Methanobacteriota</taxon>
        <taxon>Stenosarchaea group</taxon>
        <taxon>Methanomicrobia</taxon>
        <taxon>Methanosarcinales</taxon>
        <taxon>Methanosarcinaceae</taxon>
        <taxon>Methanomethylovorans</taxon>
    </lineage>
</organism>
<sequence length="217" mass="23293">MRIFAIADPHGNYLKIKGLLEQAGQIDLALVAGDITNFGPDEKALELFELFDVPVLAVPGNCDHPSILDVLDSSKAVNLHHKSYTVNDTVFIGSGGSNPTPFCTPFEMQECDIGSGIEEMIVAAENDKMDTVLLTHAPPYGVLDEIPSGHVGCTSFSALIGRVKLIVCGHIHEARGVVRAKGTVVVNPGMAASGYAALIEMKEDEQKNKIEVQLLHF</sequence>
<dbReference type="HOGENOM" id="CLU_041441_5_0_2"/>
<dbReference type="PANTHER" id="PTHR37523">
    <property type="entry name" value="METALLOPHOSPHOESTERASE"/>
    <property type="match status" value="1"/>
</dbReference>
<gene>
    <name evidence="2" type="ordered locus">Metho_1537</name>
</gene>
<feature type="domain" description="Calcineurin-like phosphoesterase" evidence="1">
    <location>
        <begin position="1"/>
        <end position="173"/>
    </location>
</feature>
<protein>
    <submittedName>
        <fullName evidence="2">Putative phosphoesterase, ICC</fullName>
    </submittedName>
</protein>
<reference evidence="3" key="1">
    <citation type="submission" date="2012-02" db="EMBL/GenBank/DDBJ databases">
        <title>Complete sequence of chromosome of Methanomethylovorans hollandica DSM 15978.</title>
        <authorList>
            <person name="Lucas S."/>
            <person name="Copeland A."/>
            <person name="Lapidus A."/>
            <person name="Glavina del Rio T."/>
            <person name="Dalin E."/>
            <person name="Tice H."/>
            <person name="Bruce D."/>
            <person name="Goodwin L."/>
            <person name="Pitluck S."/>
            <person name="Peters L."/>
            <person name="Mikhailova N."/>
            <person name="Held B."/>
            <person name="Kyrpides N."/>
            <person name="Mavromatis K."/>
            <person name="Ivanova N."/>
            <person name="Brettin T."/>
            <person name="Detter J.C."/>
            <person name="Han C."/>
            <person name="Larimer F."/>
            <person name="Land M."/>
            <person name="Hauser L."/>
            <person name="Markowitz V."/>
            <person name="Cheng J.-F."/>
            <person name="Hugenholtz P."/>
            <person name="Woyke T."/>
            <person name="Wu D."/>
            <person name="Spring S."/>
            <person name="Schroeder M."/>
            <person name="Brambilla E."/>
            <person name="Klenk H.-P."/>
            <person name="Eisen J.A."/>
        </authorList>
    </citation>
    <scope>NUCLEOTIDE SEQUENCE [LARGE SCALE GENOMIC DNA]</scope>
    <source>
        <strain evidence="3">DSM 15978 / NBRC 107637 / DMS1</strain>
    </source>
</reference>
<proteinExistence type="predicted"/>
<dbReference type="OrthoDB" id="50367at2157"/>
<dbReference type="PANTHER" id="PTHR37523:SF1">
    <property type="entry name" value="CALCINEURIN-LIKE PHOSPHOESTERASE DOMAIN-CONTAINING PROTEIN"/>
    <property type="match status" value="1"/>
</dbReference>
<dbReference type="GO" id="GO:0016787">
    <property type="term" value="F:hydrolase activity"/>
    <property type="evidence" value="ECO:0007669"/>
    <property type="project" value="InterPro"/>
</dbReference>
<evidence type="ECO:0000313" key="2">
    <source>
        <dbReference type="EMBL" id="AGB49737.1"/>
    </source>
</evidence>
<dbReference type="STRING" id="867904.Metho_1537"/>
<dbReference type="AlphaFoldDB" id="L0KWA9"/>
<accession>L0KWA9</accession>
<dbReference type="EMBL" id="CP003362">
    <property type="protein sequence ID" value="AGB49737.1"/>
    <property type="molecule type" value="Genomic_DNA"/>
</dbReference>
<dbReference type="RefSeq" id="WP_015324902.1">
    <property type="nucleotide sequence ID" value="NC_019977.1"/>
</dbReference>
<name>L0KWA9_METHD</name>
<dbReference type="Proteomes" id="UP000010866">
    <property type="component" value="Chromosome"/>
</dbReference>
<dbReference type="KEGG" id="mhz:Metho_1537"/>